<dbReference type="EMBL" id="JAROKS010000016">
    <property type="protein sequence ID" value="KAK1794861.1"/>
    <property type="molecule type" value="Genomic_DNA"/>
</dbReference>
<gene>
    <name evidence="7" type="ORF">P4O66_010057</name>
</gene>
<comment type="similarity">
    <text evidence="2">Belongs to the TMEM14 family.</text>
</comment>
<organism evidence="7 8">
    <name type="scientific">Electrophorus voltai</name>
    <dbReference type="NCBI Taxonomy" id="2609070"/>
    <lineage>
        <taxon>Eukaryota</taxon>
        <taxon>Metazoa</taxon>
        <taxon>Chordata</taxon>
        <taxon>Craniata</taxon>
        <taxon>Vertebrata</taxon>
        <taxon>Euteleostomi</taxon>
        <taxon>Actinopterygii</taxon>
        <taxon>Neopterygii</taxon>
        <taxon>Teleostei</taxon>
        <taxon>Ostariophysi</taxon>
        <taxon>Gymnotiformes</taxon>
        <taxon>Gymnotoidei</taxon>
        <taxon>Gymnotidae</taxon>
        <taxon>Electrophorus</taxon>
    </lineage>
</organism>
<dbReference type="GO" id="GO:0016020">
    <property type="term" value="C:membrane"/>
    <property type="evidence" value="ECO:0007669"/>
    <property type="project" value="UniProtKB-SubCell"/>
</dbReference>
<dbReference type="Gene3D" id="1.10.10.1740">
    <property type="entry name" value="Transmembrane protein 14-like"/>
    <property type="match status" value="1"/>
</dbReference>
<sequence length="67" mass="7260">MLFVIHHAFKLAFTFSVQPGTYGTMSAVMGVRFLSSWKVMPAGLIAGASLLMILRLGVGFLQTKKNA</sequence>
<comment type="subcellular location">
    <subcellularLocation>
        <location evidence="1">Membrane</location>
    </subcellularLocation>
</comment>
<name>A0AAD8ZBF6_9TELE</name>
<dbReference type="Pfam" id="PF03647">
    <property type="entry name" value="Tmemb_14"/>
    <property type="match status" value="1"/>
</dbReference>
<proteinExistence type="inferred from homology"/>
<protein>
    <submittedName>
        <fullName evidence="7">Uncharacterized protein</fullName>
    </submittedName>
</protein>
<evidence type="ECO:0000313" key="8">
    <source>
        <dbReference type="Proteomes" id="UP001239994"/>
    </source>
</evidence>
<reference evidence="7" key="1">
    <citation type="submission" date="2023-03" db="EMBL/GenBank/DDBJ databases">
        <title>Electrophorus voltai genome.</title>
        <authorList>
            <person name="Bian C."/>
        </authorList>
    </citation>
    <scope>NUCLEOTIDE SEQUENCE</scope>
    <source>
        <strain evidence="7">CB-2022</strain>
        <tissue evidence="7">Muscle</tissue>
    </source>
</reference>
<evidence type="ECO:0000256" key="6">
    <source>
        <dbReference type="SAM" id="Phobius"/>
    </source>
</evidence>
<dbReference type="Proteomes" id="UP001239994">
    <property type="component" value="Unassembled WGS sequence"/>
</dbReference>
<evidence type="ECO:0000313" key="7">
    <source>
        <dbReference type="EMBL" id="KAK1794861.1"/>
    </source>
</evidence>
<keyword evidence="5 6" id="KW-0472">Membrane</keyword>
<evidence type="ECO:0000256" key="5">
    <source>
        <dbReference type="ARBA" id="ARBA00023136"/>
    </source>
</evidence>
<evidence type="ECO:0000256" key="3">
    <source>
        <dbReference type="ARBA" id="ARBA00022692"/>
    </source>
</evidence>
<evidence type="ECO:0000256" key="4">
    <source>
        <dbReference type="ARBA" id="ARBA00022989"/>
    </source>
</evidence>
<comment type="caution">
    <text evidence="7">The sequence shown here is derived from an EMBL/GenBank/DDBJ whole genome shotgun (WGS) entry which is preliminary data.</text>
</comment>
<dbReference type="AlphaFoldDB" id="A0AAD8ZBF6"/>
<dbReference type="InterPro" id="IPR044890">
    <property type="entry name" value="TMEM14_sf"/>
</dbReference>
<keyword evidence="8" id="KW-1185">Reference proteome</keyword>
<keyword evidence="4 6" id="KW-1133">Transmembrane helix</keyword>
<accession>A0AAD8ZBF6</accession>
<keyword evidence="3 6" id="KW-0812">Transmembrane</keyword>
<evidence type="ECO:0000256" key="2">
    <source>
        <dbReference type="ARBA" id="ARBA00007590"/>
    </source>
</evidence>
<dbReference type="InterPro" id="IPR005349">
    <property type="entry name" value="TMEM14"/>
</dbReference>
<evidence type="ECO:0000256" key="1">
    <source>
        <dbReference type="ARBA" id="ARBA00004370"/>
    </source>
</evidence>
<feature type="transmembrane region" description="Helical" evidence="6">
    <location>
        <begin position="39"/>
        <end position="61"/>
    </location>
</feature>